<dbReference type="GeneID" id="85306769"/>
<evidence type="ECO:0000313" key="3">
    <source>
        <dbReference type="EMBL" id="KAK1772861.1"/>
    </source>
</evidence>
<dbReference type="EMBL" id="MU838997">
    <property type="protein sequence ID" value="KAK1772861.1"/>
    <property type="molecule type" value="Genomic_DNA"/>
</dbReference>
<reference evidence="3" key="1">
    <citation type="submission" date="2023-06" db="EMBL/GenBank/DDBJ databases">
        <title>Genome-scale phylogeny and comparative genomics of the fungal order Sordariales.</title>
        <authorList>
            <consortium name="Lawrence Berkeley National Laboratory"/>
            <person name="Hensen N."/>
            <person name="Bonometti L."/>
            <person name="Westerberg I."/>
            <person name="Brannstrom I.O."/>
            <person name="Guillou S."/>
            <person name="Cros-Aarteil S."/>
            <person name="Calhoun S."/>
            <person name="Haridas S."/>
            <person name="Kuo A."/>
            <person name="Mondo S."/>
            <person name="Pangilinan J."/>
            <person name="Riley R."/>
            <person name="Labutti K."/>
            <person name="Andreopoulos B."/>
            <person name="Lipzen A."/>
            <person name="Chen C."/>
            <person name="Yanf M."/>
            <person name="Daum C."/>
            <person name="Ng V."/>
            <person name="Clum A."/>
            <person name="Steindorff A."/>
            <person name="Ohm R."/>
            <person name="Martin F."/>
            <person name="Silar P."/>
            <person name="Natvig D."/>
            <person name="Lalanne C."/>
            <person name="Gautier V."/>
            <person name="Ament-Velasquez S.L."/>
            <person name="Kruys A."/>
            <person name="Hutchinson M.I."/>
            <person name="Powell A.J."/>
            <person name="Barry K."/>
            <person name="Miller A.N."/>
            <person name="Grigoriev I.V."/>
            <person name="Debuchy R."/>
            <person name="Gladieux P."/>
            <person name="Thoren M.H."/>
            <person name="Johannesson H."/>
        </authorList>
    </citation>
    <scope>NUCLEOTIDE SEQUENCE</scope>
    <source>
        <strain evidence="3">8032-3</strain>
    </source>
</reference>
<proteinExistence type="predicted"/>
<feature type="transmembrane region" description="Helical" evidence="2">
    <location>
        <begin position="227"/>
        <end position="248"/>
    </location>
</feature>
<keyword evidence="2" id="KW-1133">Transmembrane helix</keyword>
<sequence>MSALVTAGPLARADKAPALTTTFTPSSSCTVDIYQLPFEGLLCAVGTTSQEACVYYQLGPSTSSAACFPTGWAPSNQSYFSPGVCPAGYSTACSNIVSVGDLTETRATCCPTGYACQKGSQWPWYYTDPCTRDYPGTVEVIYTSSAPGHYVTATKSGAGVNAYGLEIRWQSTDFASSSPSSSPSSKSSPTESTTGPSSTGGPTAPAQESNGSGGGGGGGGLSAGAKAGIGIGAAIGAILVLVGVAFFVRRARTRRGPVGAAVPDDGKGYYAGHLPPGPAAPTELWTKQSHAELPGPQQYVSELPTERG</sequence>
<evidence type="ECO:0000313" key="4">
    <source>
        <dbReference type="Proteomes" id="UP001244011"/>
    </source>
</evidence>
<evidence type="ECO:0008006" key="5">
    <source>
        <dbReference type="Google" id="ProtNLM"/>
    </source>
</evidence>
<feature type="region of interest" description="Disordered" evidence="1">
    <location>
        <begin position="174"/>
        <end position="219"/>
    </location>
</feature>
<organism evidence="3 4">
    <name type="scientific">Phialemonium atrogriseum</name>
    <dbReference type="NCBI Taxonomy" id="1093897"/>
    <lineage>
        <taxon>Eukaryota</taxon>
        <taxon>Fungi</taxon>
        <taxon>Dikarya</taxon>
        <taxon>Ascomycota</taxon>
        <taxon>Pezizomycotina</taxon>
        <taxon>Sordariomycetes</taxon>
        <taxon>Sordariomycetidae</taxon>
        <taxon>Cephalothecales</taxon>
        <taxon>Cephalothecaceae</taxon>
        <taxon>Phialemonium</taxon>
    </lineage>
</organism>
<dbReference type="AlphaFoldDB" id="A0AAJ0CAA8"/>
<keyword evidence="2" id="KW-0812">Transmembrane</keyword>
<gene>
    <name evidence="3" type="ORF">QBC33DRAFT_32006</name>
</gene>
<dbReference type="RefSeq" id="XP_060289074.1">
    <property type="nucleotide sequence ID" value="XM_060423582.1"/>
</dbReference>
<feature type="compositionally biased region" description="Low complexity" evidence="1">
    <location>
        <begin position="176"/>
        <end position="203"/>
    </location>
</feature>
<evidence type="ECO:0000256" key="2">
    <source>
        <dbReference type="SAM" id="Phobius"/>
    </source>
</evidence>
<name>A0AAJ0CAA8_9PEZI</name>
<comment type="caution">
    <text evidence="3">The sequence shown here is derived from an EMBL/GenBank/DDBJ whole genome shotgun (WGS) entry which is preliminary data.</text>
</comment>
<dbReference type="Proteomes" id="UP001244011">
    <property type="component" value="Unassembled WGS sequence"/>
</dbReference>
<accession>A0AAJ0CAA8</accession>
<keyword evidence="4" id="KW-1185">Reference proteome</keyword>
<protein>
    <recommendedName>
        <fullName evidence="5">Mid2 domain-containing protein</fullName>
    </recommendedName>
</protein>
<evidence type="ECO:0000256" key="1">
    <source>
        <dbReference type="SAM" id="MobiDB-lite"/>
    </source>
</evidence>
<keyword evidence="2" id="KW-0472">Membrane</keyword>